<feature type="domain" description="TonB C-terminal" evidence="6">
    <location>
        <begin position="74"/>
        <end position="134"/>
    </location>
</feature>
<keyword evidence="4" id="KW-0472">Membrane</keyword>
<evidence type="ECO:0000256" key="3">
    <source>
        <dbReference type="ARBA" id="ARBA00022989"/>
    </source>
</evidence>
<protein>
    <submittedName>
        <fullName evidence="7">TonB family protein</fullName>
    </submittedName>
</protein>
<dbReference type="Gene3D" id="3.30.1150.10">
    <property type="match status" value="1"/>
</dbReference>
<evidence type="ECO:0000313" key="7">
    <source>
        <dbReference type="EMBL" id="WDF69417.1"/>
    </source>
</evidence>
<name>A0ABY7WL99_9SPHI</name>
<keyword evidence="2" id="KW-0812">Transmembrane</keyword>
<evidence type="ECO:0000256" key="1">
    <source>
        <dbReference type="ARBA" id="ARBA00004167"/>
    </source>
</evidence>
<evidence type="ECO:0000256" key="5">
    <source>
        <dbReference type="SAM" id="SignalP"/>
    </source>
</evidence>
<dbReference type="SUPFAM" id="SSF74653">
    <property type="entry name" value="TolA/TonB C-terminal domain"/>
    <property type="match status" value="1"/>
</dbReference>
<organism evidence="7 8">
    <name type="scientific">Sphingobacterium oryzagri</name>
    <dbReference type="NCBI Taxonomy" id="3025669"/>
    <lineage>
        <taxon>Bacteria</taxon>
        <taxon>Pseudomonadati</taxon>
        <taxon>Bacteroidota</taxon>
        <taxon>Sphingobacteriia</taxon>
        <taxon>Sphingobacteriales</taxon>
        <taxon>Sphingobacteriaceae</taxon>
        <taxon>Sphingobacterium</taxon>
    </lineage>
</organism>
<accession>A0ABY7WL99</accession>
<keyword evidence="5" id="KW-0732">Signal</keyword>
<evidence type="ECO:0000256" key="4">
    <source>
        <dbReference type="ARBA" id="ARBA00023136"/>
    </source>
</evidence>
<dbReference type="Pfam" id="PF03544">
    <property type="entry name" value="TonB_C"/>
    <property type="match status" value="1"/>
</dbReference>
<gene>
    <name evidence="7" type="ORF">PQ465_03295</name>
</gene>
<comment type="subcellular location">
    <subcellularLocation>
        <location evidence="1">Membrane</location>
        <topology evidence="1">Single-pass membrane protein</topology>
    </subcellularLocation>
</comment>
<dbReference type="InterPro" id="IPR006260">
    <property type="entry name" value="TonB/TolA_C"/>
</dbReference>
<keyword evidence="8" id="KW-1185">Reference proteome</keyword>
<reference evidence="7 8" key="1">
    <citation type="submission" date="2023-02" db="EMBL/GenBank/DDBJ databases">
        <title>Genome sequence of Sphingobacterium sp. KACC 22765.</title>
        <authorList>
            <person name="Kim S."/>
            <person name="Heo J."/>
            <person name="Kwon S.-W."/>
        </authorList>
    </citation>
    <scope>NUCLEOTIDE SEQUENCE [LARGE SCALE GENOMIC DNA]</scope>
    <source>
        <strain evidence="7 8">KACC 22765</strain>
    </source>
</reference>
<feature type="signal peptide" evidence="5">
    <location>
        <begin position="1"/>
        <end position="19"/>
    </location>
</feature>
<feature type="chain" id="PRO_5047234484" evidence="5">
    <location>
        <begin position="20"/>
        <end position="139"/>
    </location>
</feature>
<proteinExistence type="predicted"/>
<evidence type="ECO:0000256" key="2">
    <source>
        <dbReference type="ARBA" id="ARBA00022692"/>
    </source>
</evidence>
<dbReference type="RefSeq" id="WP_274268132.1">
    <property type="nucleotide sequence ID" value="NZ_CP117880.1"/>
</dbReference>
<evidence type="ECO:0000259" key="6">
    <source>
        <dbReference type="Pfam" id="PF03544"/>
    </source>
</evidence>
<dbReference type="Proteomes" id="UP001221558">
    <property type="component" value="Chromosome"/>
</dbReference>
<evidence type="ECO:0000313" key="8">
    <source>
        <dbReference type="Proteomes" id="UP001221558"/>
    </source>
</evidence>
<dbReference type="EMBL" id="CP117880">
    <property type="protein sequence ID" value="WDF69417.1"/>
    <property type="molecule type" value="Genomic_DNA"/>
</dbReference>
<sequence>MKHWIILILFSCAVSIAAAQTPIDTGIVTSVDVYPQFRGGVNGWNRFVQQNLNLRDVVNSIDSTTYVDYGLRQTAMLEFTVCEDGKVCDAVIVNKSKISPEFAEEALRIINKSPKWTPARKDGKGVRTRFRQSITAVLD</sequence>
<dbReference type="NCBIfam" id="TIGR01352">
    <property type="entry name" value="tonB_Cterm"/>
    <property type="match status" value="1"/>
</dbReference>
<keyword evidence="3" id="KW-1133">Transmembrane helix</keyword>
<dbReference type="InterPro" id="IPR037682">
    <property type="entry name" value="TonB_C"/>
</dbReference>